<dbReference type="EMBL" id="SOZI01000014">
    <property type="protein sequence ID" value="TNY23173.1"/>
    <property type="molecule type" value="Genomic_DNA"/>
</dbReference>
<dbReference type="SUPFAM" id="SSF50985">
    <property type="entry name" value="RCC1/BLIP-II"/>
    <property type="match status" value="1"/>
</dbReference>
<reference evidence="4 5" key="1">
    <citation type="submission" date="2019-03" db="EMBL/GenBank/DDBJ databases">
        <title>Rhodosporidium diobovatum UCD-FST 08-225 genome sequencing, assembly, and annotation.</title>
        <authorList>
            <person name="Fakankun I.U."/>
            <person name="Fristensky B."/>
            <person name="Levin D.B."/>
        </authorList>
    </citation>
    <scope>NUCLEOTIDE SEQUENCE [LARGE SCALE GENOMIC DNA]</scope>
    <source>
        <strain evidence="4 5">UCD-FST 08-225</strain>
    </source>
</reference>
<evidence type="ECO:0000256" key="3">
    <source>
        <dbReference type="SAM" id="MobiDB-lite"/>
    </source>
</evidence>
<evidence type="ECO:0000313" key="4">
    <source>
        <dbReference type="EMBL" id="TNY23173.1"/>
    </source>
</evidence>
<keyword evidence="1" id="KW-0677">Repeat</keyword>
<dbReference type="Gene3D" id="2.130.10.30">
    <property type="entry name" value="Regulator of chromosome condensation 1/beta-lactamase-inhibitor protein II"/>
    <property type="match status" value="2"/>
</dbReference>
<sequence length="491" mass="51256">MYAAGSNSHGQLGPSHRDDLARWTRIPLPESDFSVNDVACGANHSLVVATDSHGRARLFGAGSDARGQLSSRPDSRLRIEFEPLEVEQLCDGLQLPLAVDEYSVERIAAAWETSFVVLRPRDPTSDASDVLLSLGANDWGERGSAHATKDGASLVALGEGISGSEGTRTAIRVVDLVAGPRHALALVEVRHVVEPSTNATRTCRRVGLGWGASRHGQLGPPPLSSVSPRITPTPQEVLLPASYTGANIVDVSVGRDHSALLLRREGHDRVLLLGSNKHGQLGPLPPASPSTAPTPIRKSFLAPTDLQLSPALPPSARVSAVHCTWSSTFFAVSSTHPVTPSLVAFGLNAHGQLGARSPPSPALPATTPASSPCAVPAFPPASTLRALAAGSEHVLALLERDDDAEVWGWGWNEHGNLGLAPGEGDGARGGGGEAEAPADVRVPRRVWPPIGSAEDGGDADETRKGGAGRPVRVWAGMASSWILVEEDDSGP</sequence>
<dbReference type="Pfam" id="PF13540">
    <property type="entry name" value="RCC1_2"/>
    <property type="match status" value="1"/>
</dbReference>
<name>A0A5C5G223_9BASI</name>
<dbReference type="PANTHER" id="PTHR22870">
    <property type="entry name" value="REGULATOR OF CHROMOSOME CONDENSATION"/>
    <property type="match status" value="1"/>
</dbReference>
<proteinExistence type="predicted"/>
<evidence type="ECO:0000256" key="1">
    <source>
        <dbReference type="ARBA" id="ARBA00022737"/>
    </source>
</evidence>
<dbReference type="GO" id="GO:0003743">
    <property type="term" value="F:translation initiation factor activity"/>
    <property type="evidence" value="ECO:0007669"/>
    <property type="project" value="UniProtKB-KW"/>
</dbReference>
<gene>
    <name evidence="4" type="ORF">DMC30DRAFT_347731</name>
</gene>
<protein>
    <submittedName>
        <fullName evidence="4">Translation initiation factor IF-2</fullName>
    </submittedName>
</protein>
<dbReference type="PANTHER" id="PTHR22870:SF466">
    <property type="entry name" value="ANKYRIN REPEAT-CONTAINING PROTEIN"/>
    <property type="match status" value="1"/>
</dbReference>
<feature type="repeat" description="RCC1" evidence="2">
    <location>
        <begin position="340"/>
        <end position="400"/>
    </location>
</feature>
<dbReference type="InterPro" id="IPR009091">
    <property type="entry name" value="RCC1/BLIP-II"/>
</dbReference>
<organism evidence="4 5">
    <name type="scientific">Rhodotorula diobovata</name>
    <dbReference type="NCBI Taxonomy" id="5288"/>
    <lineage>
        <taxon>Eukaryota</taxon>
        <taxon>Fungi</taxon>
        <taxon>Dikarya</taxon>
        <taxon>Basidiomycota</taxon>
        <taxon>Pucciniomycotina</taxon>
        <taxon>Microbotryomycetes</taxon>
        <taxon>Sporidiobolales</taxon>
        <taxon>Sporidiobolaceae</taxon>
        <taxon>Rhodotorula</taxon>
    </lineage>
</organism>
<keyword evidence="4" id="KW-0648">Protein biosynthesis</keyword>
<dbReference type="PROSITE" id="PS00626">
    <property type="entry name" value="RCC1_2"/>
    <property type="match status" value="1"/>
</dbReference>
<feature type="repeat" description="RCC1" evidence="2">
    <location>
        <begin position="205"/>
        <end position="264"/>
    </location>
</feature>
<keyword evidence="4" id="KW-0396">Initiation factor</keyword>
<comment type="caution">
    <text evidence="4">The sequence shown here is derived from an EMBL/GenBank/DDBJ whole genome shotgun (WGS) entry which is preliminary data.</text>
</comment>
<evidence type="ECO:0000256" key="2">
    <source>
        <dbReference type="PROSITE-ProRule" id="PRU00235"/>
    </source>
</evidence>
<dbReference type="OrthoDB" id="5370059at2759"/>
<dbReference type="AlphaFoldDB" id="A0A5C5G223"/>
<dbReference type="Proteomes" id="UP000311382">
    <property type="component" value="Unassembled WGS sequence"/>
</dbReference>
<feature type="repeat" description="RCC1" evidence="2">
    <location>
        <begin position="1"/>
        <end position="51"/>
    </location>
</feature>
<keyword evidence="5" id="KW-1185">Reference proteome</keyword>
<dbReference type="STRING" id="5288.A0A5C5G223"/>
<feature type="region of interest" description="Disordered" evidence="3">
    <location>
        <begin position="445"/>
        <end position="470"/>
    </location>
</feature>
<dbReference type="InterPro" id="IPR000408">
    <property type="entry name" value="Reg_chr_condens"/>
</dbReference>
<dbReference type="InterPro" id="IPR051210">
    <property type="entry name" value="Ub_ligase/GEF_domain"/>
</dbReference>
<dbReference type="Pfam" id="PF00415">
    <property type="entry name" value="RCC1"/>
    <property type="match status" value="2"/>
</dbReference>
<evidence type="ECO:0000313" key="5">
    <source>
        <dbReference type="Proteomes" id="UP000311382"/>
    </source>
</evidence>
<dbReference type="PROSITE" id="PS50012">
    <property type="entry name" value="RCC1_3"/>
    <property type="match status" value="3"/>
</dbReference>
<accession>A0A5C5G223</accession>